<evidence type="ECO:0000256" key="6">
    <source>
        <dbReference type="ARBA" id="ARBA00022737"/>
    </source>
</evidence>
<protein>
    <recommendedName>
        <fullName evidence="15">Tyrosine-protein kinase</fullName>
        <ecNumber evidence="15">2.7.10.2</ecNumber>
    </recommendedName>
</protein>
<evidence type="ECO:0000256" key="12">
    <source>
        <dbReference type="ARBA" id="ARBA00023136"/>
    </source>
</evidence>
<name>A0ABI7XBD1_FELCA</name>
<dbReference type="SUPFAM" id="SSF56112">
    <property type="entry name" value="Protein kinase-like (PK-like)"/>
    <property type="match status" value="1"/>
</dbReference>
<dbReference type="InterPro" id="IPR000980">
    <property type="entry name" value="SH2"/>
</dbReference>
<dbReference type="GeneID" id="101097059"/>
<dbReference type="InterPro" id="IPR012234">
    <property type="entry name" value="Tyr_kinase_non-rcpt_SYK/ZAP70"/>
</dbReference>
<feature type="domain" description="Protein kinase" evidence="19">
    <location>
        <begin position="338"/>
        <end position="597"/>
    </location>
</feature>
<dbReference type="SUPFAM" id="SSF55550">
    <property type="entry name" value="SH2 domain"/>
    <property type="match status" value="2"/>
</dbReference>
<dbReference type="Gene3D" id="1.10.930.10">
    <property type="entry name" value="Syk Kinase, Chain A, domain 2"/>
    <property type="match status" value="1"/>
</dbReference>
<gene>
    <name evidence="20" type="primary">ZAP70</name>
</gene>
<sequence>MPDPAAHLPFFYGSISRAEAEEHLKLAGMADGLFLLRQCLRSLGGYVLSLVHDVRFHHFPIERQLNGTYAIAGGKAHCGPAELCEFYSRDPDGLPCNLRKPCNRPSGLEPQPGVFDCLRDAMVRDYVRQTWKLEGEALEQAIISQAPQVEKLIATTAHERMPWYHSSLTREEAERKLYSGSQTDGKFLLRPRKEQGTYALSLIYGKTVYHYLISQDKAGKYCIPEGTKFDTLWQLVEYLKLKADGLIYCLKDACPNSSASASAEAAAPTLPAHPSTFTHAQRRIDTLNSDGYTPEPARLVSAEKPRPMPMDTSVYESPYSDPEELKDKKLFLKRENLLIADIELGCGNFGSVRQGVYRMRKKQIDVAIKVLKHSTEKTDKDEMMREAQIMHQLDNPYIVRLIGVCQAEALMLVMEMAGGGPLHKFLLGKKEEIPISNVAELLHQVSMGMKYLEEKNFVHRDLAARNVLLVNRHYAKISDFGLSKALGADDSYYTARSAGKWPLKWYAPECFNFRKFSSRSDVWSYGVTMWEAFSYGQKPYKKMKGPEVIAFIEQGKRMECPPDCPPEMYTLMSDCWIYKWEDRPDFLAVEQRMRTYYYSLASKTEDPPGPGKGTETAFA</sequence>
<dbReference type="RefSeq" id="XP_023107389.1">
    <property type="nucleotide sequence ID" value="XM_023251621.2"/>
</dbReference>
<evidence type="ECO:0000256" key="2">
    <source>
        <dbReference type="ARBA" id="ARBA00004496"/>
    </source>
</evidence>
<comment type="similarity">
    <text evidence="15">Belongs to the protein kinase superfamily. Tyr protein kinase family. SYK/ZAP-70 subfamily.</text>
</comment>
<keyword evidence="3" id="KW-1003">Cell membrane</keyword>
<dbReference type="PIRSF" id="PIRSF000604">
    <property type="entry name" value="TyrPK_SYK"/>
    <property type="match status" value="1"/>
</dbReference>
<dbReference type="InterPro" id="IPR050198">
    <property type="entry name" value="Non-receptor_tyrosine_kinases"/>
</dbReference>
<evidence type="ECO:0000313" key="21">
    <source>
        <dbReference type="Proteomes" id="UP000823872"/>
    </source>
</evidence>
<evidence type="ECO:0000256" key="15">
    <source>
        <dbReference type="PIRNR" id="PIRNR000604"/>
    </source>
</evidence>
<dbReference type="SMART" id="SM00252">
    <property type="entry name" value="SH2"/>
    <property type="match status" value="2"/>
</dbReference>
<dbReference type="PROSITE" id="PS50001">
    <property type="entry name" value="SH2"/>
    <property type="match status" value="2"/>
</dbReference>
<dbReference type="Gene3D" id="3.30.505.10">
    <property type="entry name" value="SH2 domain"/>
    <property type="match status" value="2"/>
</dbReference>
<dbReference type="Gene3D" id="3.30.200.20">
    <property type="entry name" value="Phosphorylase Kinase, domain 1"/>
    <property type="match status" value="1"/>
</dbReference>
<reference evidence="20" key="3">
    <citation type="submission" date="2025-09" db="UniProtKB">
        <authorList>
            <consortium name="Ensembl"/>
        </authorList>
    </citation>
    <scope>IDENTIFICATION</scope>
    <source>
        <strain evidence="20">breed Abyssinian</strain>
    </source>
</reference>
<dbReference type="PRINTS" id="PR00401">
    <property type="entry name" value="SH2DOMAIN"/>
</dbReference>
<dbReference type="Pfam" id="PF07714">
    <property type="entry name" value="PK_Tyr_Ser-Thr"/>
    <property type="match status" value="1"/>
</dbReference>
<feature type="binding site" evidence="17">
    <location>
        <position position="369"/>
    </location>
    <ligand>
        <name>ATP</name>
        <dbReference type="ChEBI" id="CHEBI:30616"/>
    </ligand>
</feature>
<evidence type="ECO:0000259" key="18">
    <source>
        <dbReference type="PROSITE" id="PS50001"/>
    </source>
</evidence>
<keyword evidence="12" id="KW-0472">Membrane</keyword>
<evidence type="ECO:0000256" key="13">
    <source>
        <dbReference type="ARBA" id="ARBA00023137"/>
    </source>
</evidence>
<dbReference type="Proteomes" id="UP000823872">
    <property type="component" value="Chromosome A3"/>
</dbReference>
<dbReference type="InterPro" id="IPR036860">
    <property type="entry name" value="SH2_dom_sf"/>
</dbReference>
<dbReference type="PROSITE" id="PS00109">
    <property type="entry name" value="PROTEIN_KINASE_TYR"/>
    <property type="match status" value="1"/>
</dbReference>
<keyword evidence="13 15" id="KW-0829">Tyrosine-protein kinase</keyword>
<organism evidence="20 21">
    <name type="scientific">Felis catus</name>
    <name type="common">Cat</name>
    <name type="synonym">Felis silvestris catus</name>
    <dbReference type="NCBI Taxonomy" id="9685"/>
    <lineage>
        <taxon>Eukaryota</taxon>
        <taxon>Metazoa</taxon>
        <taxon>Chordata</taxon>
        <taxon>Craniata</taxon>
        <taxon>Vertebrata</taxon>
        <taxon>Euteleostomi</taxon>
        <taxon>Mammalia</taxon>
        <taxon>Eutheria</taxon>
        <taxon>Laurasiatheria</taxon>
        <taxon>Carnivora</taxon>
        <taxon>Feliformia</taxon>
        <taxon>Felidae</taxon>
        <taxon>Felinae</taxon>
        <taxon>Felis</taxon>
    </lineage>
</organism>
<evidence type="ECO:0000256" key="16">
    <source>
        <dbReference type="PROSITE-ProRule" id="PRU00191"/>
    </source>
</evidence>
<feature type="domain" description="SH2" evidence="18">
    <location>
        <begin position="10"/>
        <end position="102"/>
    </location>
</feature>
<keyword evidence="21" id="KW-1185">Reference proteome</keyword>
<reference evidence="20" key="2">
    <citation type="submission" date="2025-08" db="UniProtKB">
        <authorList>
            <consortium name="Ensembl"/>
        </authorList>
    </citation>
    <scope>IDENTIFICATION</scope>
    <source>
        <strain evidence="20">breed Abyssinian</strain>
    </source>
</reference>
<dbReference type="PRINTS" id="PR00109">
    <property type="entry name" value="TYRKINASE"/>
</dbReference>
<keyword evidence="7 15" id="KW-0547">Nucleotide-binding</keyword>
<evidence type="ECO:0000259" key="19">
    <source>
        <dbReference type="PROSITE" id="PS50011"/>
    </source>
</evidence>
<evidence type="ECO:0000256" key="1">
    <source>
        <dbReference type="ARBA" id="ARBA00004236"/>
    </source>
</evidence>
<dbReference type="InterPro" id="IPR001245">
    <property type="entry name" value="Ser-Thr/Tyr_kinase_cat_dom"/>
</dbReference>
<evidence type="ECO:0000256" key="17">
    <source>
        <dbReference type="PROSITE-ProRule" id="PRU10141"/>
    </source>
</evidence>
<dbReference type="CDD" id="cd05115">
    <property type="entry name" value="PTKc_Zap-70"/>
    <property type="match status" value="1"/>
</dbReference>
<evidence type="ECO:0000256" key="10">
    <source>
        <dbReference type="ARBA" id="ARBA00022859"/>
    </source>
</evidence>
<dbReference type="PROSITE" id="PS50011">
    <property type="entry name" value="PROTEIN_KINASE_DOM"/>
    <property type="match status" value="1"/>
</dbReference>
<keyword evidence="4" id="KW-0963">Cytoplasm</keyword>
<comment type="catalytic activity">
    <reaction evidence="14 15">
        <text>L-tyrosyl-[protein] + ATP = O-phospho-L-tyrosyl-[protein] + ADP + H(+)</text>
        <dbReference type="Rhea" id="RHEA:10596"/>
        <dbReference type="Rhea" id="RHEA-COMP:10136"/>
        <dbReference type="Rhea" id="RHEA-COMP:20101"/>
        <dbReference type="ChEBI" id="CHEBI:15378"/>
        <dbReference type="ChEBI" id="CHEBI:30616"/>
        <dbReference type="ChEBI" id="CHEBI:46858"/>
        <dbReference type="ChEBI" id="CHEBI:61978"/>
        <dbReference type="ChEBI" id="CHEBI:456216"/>
        <dbReference type="EC" id="2.7.10.2"/>
    </reaction>
</comment>
<evidence type="ECO:0000313" key="20">
    <source>
        <dbReference type="Ensembl" id="ENSFCTP00005019877.1"/>
    </source>
</evidence>
<keyword evidence="6" id="KW-0677">Repeat</keyword>
<dbReference type="InterPro" id="IPR011009">
    <property type="entry name" value="Kinase-like_dom_sf"/>
</dbReference>
<evidence type="ECO:0000256" key="11">
    <source>
        <dbReference type="ARBA" id="ARBA00022999"/>
    </source>
</evidence>
<evidence type="ECO:0000256" key="5">
    <source>
        <dbReference type="ARBA" id="ARBA00022679"/>
    </source>
</evidence>
<evidence type="ECO:0000256" key="3">
    <source>
        <dbReference type="ARBA" id="ARBA00022475"/>
    </source>
</evidence>
<dbReference type="InterPro" id="IPR008266">
    <property type="entry name" value="Tyr_kinase_AS"/>
</dbReference>
<evidence type="ECO:0000256" key="14">
    <source>
        <dbReference type="ARBA" id="ARBA00051245"/>
    </source>
</evidence>
<feature type="domain" description="SH2" evidence="18">
    <location>
        <begin position="163"/>
        <end position="254"/>
    </location>
</feature>
<reference evidence="20 21" key="1">
    <citation type="submission" date="2021-02" db="EMBL/GenBank/DDBJ databases">
        <title>Safari Cat Assemblies.</title>
        <authorList>
            <person name="Bredemeyer K.R."/>
            <person name="Murphy W.J."/>
        </authorList>
    </citation>
    <scope>NUCLEOTIDE SEQUENCE [LARGE SCALE GENOMIC DNA]</scope>
</reference>
<evidence type="ECO:0000256" key="8">
    <source>
        <dbReference type="ARBA" id="ARBA00022777"/>
    </source>
</evidence>
<dbReference type="Gene3D" id="1.10.510.10">
    <property type="entry name" value="Transferase(Phosphotransferase) domain 1"/>
    <property type="match status" value="1"/>
</dbReference>
<proteinExistence type="inferred from homology"/>
<evidence type="ECO:0000256" key="7">
    <source>
        <dbReference type="ARBA" id="ARBA00022741"/>
    </source>
</evidence>
<evidence type="ECO:0000256" key="9">
    <source>
        <dbReference type="ARBA" id="ARBA00022840"/>
    </source>
</evidence>
<dbReference type="CDD" id="cd09938">
    <property type="entry name" value="SH2_N-SH2_Zap70_Syk_like"/>
    <property type="match status" value="1"/>
</dbReference>
<dbReference type="InterPro" id="IPR017441">
    <property type="entry name" value="Protein_kinase_ATP_BS"/>
</dbReference>
<dbReference type="Ensembl" id="ENSFCTT00005030323.1">
    <property type="protein sequence ID" value="ENSFCTP00005019877.1"/>
    <property type="gene ID" value="ENSFCTG00005010822.1"/>
</dbReference>
<keyword evidence="5 15" id="KW-0808">Transferase</keyword>
<dbReference type="PROSITE" id="PS00107">
    <property type="entry name" value="PROTEIN_KINASE_ATP"/>
    <property type="match status" value="1"/>
</dbReference>
<dbReference type="InterPro" id="IPR023420">
    <property type="entry name" value="Kinase_SYK/ZAP-70_inter-SH2_sf"/>
</dbReference>
<keyword evidence="8 15" id="KW-0418">Kinase</keyword>
<dbReference type="Pfam" id="PF00017">
    <property type="entry name" value="SH2"/>
    <property type="match status" value="2"/>
</dbReference>
<keyword evidence="10" id="KW-0391">Immunity</keyword>
<dbReference type="GeneTree" id="ENSGT00940000159185"/>
<dbReference type="InterPro" id="IPR020635">
    <property type="entry name" value="Tyr_kinase_cat_dom"/>
</dbReference>
<keyword evidence="11 16" id="KW-0727">SH2 domain</keyword>
<dbReference type="InterPro" id="IPR035838">
    <property type="entry name" value="SYK/ZAP-70_N_SH2"/>
</dbReference>
<comment type="subcellular location">
    <subcellularLocation>
        <location evidence="1">Cell membrane</location>
    </subcellularLocation>
    <subcellularLocation>
        <location evidence="2">Cytoplasm</location>
    </subcellularLocation>
</comment>
<dbReference type="CDD" id="cd10402">
    <property type="entry name" value="SH2_C-SH2_Zap70"/>
    <property type="match status" value="1"/>
</dbReference>
<dbReference type="InterPro" id="IPR000719">
    <property type="entry name" value="Prot_kinase_dom"/>
</dbReference>
<dbReference type="PANTHER" id="PTHR24418">
    <property type="entry name" value="TYROSINE-PROTEIN KINASE"/>
    <property type="match status" value="1"/>
</dbReference>
<accession>A0ABI7XBD1</accession>
<dbReference type="SMART" id="SM00219">
    <property type="entry name" value="TyrKc"/>
    <property type="match status" value="1"/>
</dbReference>
<evidence type="ECO:0000256" key="4">
    <source>
        <dbReference type="ARBA" id="ARBA00022490"/>
    </source>
</evidence>
<keyword evidence="9 15" id="KW-0067">ATP-binding</keyword>
<dbReference type="EC" id="2.7.10.2" evidence="15"/>